<name>A0ABQ2GED6_9DEIO</name>
<organism evidence="1 2">
    <name type="scientific">Deinococcus aerolatus</name>
    <dbReference type="NCBI Taxonomy" id="522487"/>
    <lineage>
        <taxon>Bacteria</taxon>
        <taxon>Thermotogati</taxon>
        <taxon>Deinococcota</taxon>
        <taxon>Deinococci</taxon>
        <taxon>Deinococcales</taxon>
        <taxon>Deinococcaceae</taxon>
        <taxon>Deinococcus</taxon>
    </lineage>
</organism>
<proteinExistence type="predicted"/>
<evidence type="ECO:0000313" key="1">
    <source>
        <dbReference type="EMBL" id="GGL89772.1"/>
    </source>
</evidence>
<dbReference type="Proteomes" id="UP000639973">
    <property type="component" value="Unassembled WGS sequence"/>
</dbReference>
<protein>
    <submittedName>
        <fullName evidence="1">Uncharacterized protein</fullName>
    </submittedName>
</protein>
<gene>
    <name evidence="1" type="ORF">GCM10010840_29820</name>
</gene>
<sequence>MRTRTLNHGWSCNAWWVRELLGRALVAGVPVVVLSSHTHLVLAAQTLGLGPLGQGSRRGRTAALDRVLFGVGERTGDTGAWG</sequence>
<comment type="caution">
    <text evidence="1">The sequence shown here is derived from an EMBL/GenBank/DDBJ whole genome shotgun (WGS) entry which is preliminary data.</text>
</comment>
<dbReference type="EMBL" id="BMOL01000017">
    <property type="protein sequence ID" value="GGL89772.1"/>
    <property type="molecule type" value="Genomic_DNA"/>
</dbReference>
<keyword evidence="2" id="KW-1185">Reference proteome</keyword>
<reference evidence="2" key="1">
    <citation type="journal article" date="2019" name="Int. J. Syst. Evol. Microbiol.">
        <title>The Global Catalogue of Microorganisms (GCM) 10K type strain sequencing project: providing services to taxonomists for standard genome sequencing and annotation.</title>
        <authorList>
            <consortium name="The Broad Institute Genomics Platform"/>
            <consortium name="The Broad Institute Genome Sequencing Center for Infectious Disease"/>
            <person name="Wu L."/>
            <person name="Ma J."/>
        </authorList>
    </citation>
    <scope>NUCLEOTIDE SEQUENCE [LARGE SCALE GENOMIC DNA]</scope>
    <source>
        <strain evidence="2">JCM 15442</strain>
    </source>
</reference>
<evidence type="ECO:0000313" key="2">
    <source>
        <dbReference type="Proteomes" id="UP000639973"/>
    </source>
</evidence>
<accession>A0ABQ2GED6</accession>